<dbReference type="STRING" id="454194.PYK22_00378"/>
<evidence type="ECO:0000313" key="3">
    <source>
        <dbReference type="EMBL" id="CDM64385.1"/>
    </source>
</evidence>
<dbReference type="RefSeq" id="WP_060635226.1">
    <property type="nucleotide sequence ID" value="NZ_CBXV010000002.1"/>
</dbReference>
<sequence length="564" mass="61819">MLRALAFLLQIALIGVTSFGWQNNQTNGRAEATARVTFEEVPPQKSGITWVHDNARSPERYLPETVGGGGIFFDYDNDGWMDIFLVNSGPADFFTPTKPLKNALYHNNHDGTFTDVTDKAGVAGGKYFGMGAAAGDYDGDGWMDLYVTAYGRNTLYHNNGDGTFTDVTDKAGVAAPGWSTCAVWFDYDNDGKLDLFVSSFVYYTKELSCGDNRLGRRYYCIPRVFKPRPSHLFHNNGDGTFTDVSRESGIASALGKSFGVVATDINNDGWMDLFVANDTVANFLFLNKGNGKFEEIGLAAGVAYSEAGTPRSGMGVDAADYDEDGWQDLFVANIDQELFSLYHNQKDLTFTDEPGEISQAVRLLSGWGLKFFDYDNDGDIDLILANGHPDDMVELLTPVVKYREPLLMFENVGGIFKNVSAQSGEAFKRDYPARGLSVGDYDNDGYLDVLIVNNGEAPLLLHNRGESKNNWLGLQLVGTKSNVMGIGAIITWQAGGAKHSRLKTNGGSYLASHDPREVLGLGKATKVDSLEIRWPSGRVEKFTDLPINTYIKVVEGQGIAKYSK</sequence>
<name>A0A0B6WW47_9BACT</name>
<accession>A0A0B6WW47</accession>
<dbReference type="Pfam" id="PF07593">
    <property type="entry name" value="UnbV_ASPIC"/>
    <property type="match status" value="1"/>
</dbReference>
<keyword evidence="4" id="KW-1185">Reference proteome</keyword>
<reference evidence="3 4" key="1">
    <citation type="submission" date="2013-12" db="EMBL/GenBank/DDBJ databases">
        <authorList>
            <person name="Stott M."/>
        </authorList>
    </citation>
    <scope>NUCLEOTIDE SEQUENCE [LARGE SCALE GENOMIC DNA]</scope>
    <source>
        <strain evidence="3 4">K22</strain>
    </source>
</reference>
<reference evidence="3 4" key="2">
    <citation type="submission" date="2015-01" db="EMBL/GenBank/DDBJ databases">
        <title>Complete genome sequence of Pyrinomonas methylaliphatogenes type strain K22T.</title>
        <authorList>
            <person name="Lee K.C.Y."/>
            <person name="Power J.F."/>
            <person name="Dunfield P.F."/>
            <person name="Morgan X.C."/>
            <person name="Huttenhower C."/>
            <person name="Stott M.B."/>
        </authorList>
    </citation>
    <scope>NUCLEOTIDE SEQUENCE [LARGE SCALE GENOMIC DNA]</scope>
    <source>
        <strain evidence="3 4">K22</strain>
    </source>
</reference>
<dbReference type="EMBL" id="CBXV010000002">
    <property type="protein sequence ID" value="CDM64385.1"/>
    <property type="molecule type" value="Genomic_DNA"/>
</dbReference>
<feature type="domain" description="ASPIC/UnbV" evidence="2">
    <location>
        <begin position="485"/>
        <end position="551"/>
    </location>
</feature>
<protein>
    <recommendedName>
        <fullName evidence="2">ASPIC/UnbV domain-containing protein</fullName>
    </recommendedName>
</protein>
<dbReference type="InterPro" id="IPR027039">
    <property type="entry name" value="Crtac1"/>
</dbReference>
<evidence type="ECO:0000256" key="1">
    <source>
        <dbReference type="ARBA" id="ARBA00022729"/>
    </source>
</evidence>
<dbReference type="PANTHER" id="PTHR16026">
    <property type="entry name" value="CARTILAGE ACIDIC PROTEIN 1"/>
    <property type="match status" value="1"/>
</dbReference>
<dbReference type="PANTHER" id="PTHR16026:SF0">
    <property type="entry name" value="CARTILAGE ACIDIC PROTEIN 1"/>
    <property type="match status" value="1"/>
</dbReference>
<dbReference type="AlphaFoldDB" id="A0A0B6WW47"/>
<dbReference type="InterPro" id="IPR013517">
    <property type="entry name" value="FG-GAP"/>
</dbReference>
<keyword evidence="1" id="KW-0732">Signal</keyword>
<gene>
    <name evidence="3" type="ORF">PYK22_00378</name>
</gene>
<evidence type="ECO:0000259" key="2">
    <source>
        <dbReference type="Pfam" id="PF07593"/>
    </source>
</evidence>
<dbReference type="SUPFAM" id="SSF69318">
    <property type="entry name" value="Integrin alpha N-terminal domain"/>
    <property type="match status" value="1"/>
</dbReference>
<proteinExistence type="predicted"/>
<dbReference type="InterPro" id="IPR011519">
    <property type="entry name" value="UnbV_ASPIC"/>
</dbReference>
<dbReference type="Pfam" id="PF13517">
    <property type="entry name" value="FG-GAP_3"/>
    <property type="match status" value="2"/>
</dbReference>
<dbReference type="Gene3D" id="2.130.10.130">
    <property type="entry name" value="Integrin alpha, N-terminal"/>
    <property type="match status" value="2"/>
</dbReference>
<evidence type="ECO:0000313" key="4">
    <source>
        <dbReference type="Proteomes" id="UP000031518"/>
    </source>
</evidence>
<dbReference type="InterPro" id="IPR028994">
    <property type="entry name" value="Integrin_alpha_N"/>
</dbReference>
<dbReference type="OrthoDB" id="100785at2"/>
<dbReference type="Proteomes" id="UP000031518">
    <property type="component" value="Unassembled WGS sequence"/>
</dbReference>
<organism evidence="3 4">
    <name type="scientific">Pyrinomonas methylaliphatogenes</name>
    <dbReference type="NCBI Taxonomy" id="454194"/>
    <lineage>
        <taxon>Bacteria</taxon>
        <taxon>Pseudomonadati</taxon>
        <taxon>Acidobacteriota</taxon>
        <taxon>Blastocatellia</taxon>
        <taxon>Blastocatellales</taxon>
        <taxon>Pyrinomonadaceae</taxon>
        <taxon>Pyrinomonas</taxon>
    </lineage>
</organism>